<gene>
    <name evidence="2" type="ORF">Thimo_2120</name>
</gene>
<feature type="transmembrane region" description="Helical" evidence="1">
    <location>
        <begin position="138"/>
        <end position="157"/>
    </location>
</feature>
<dbReference type="AlphaFoldDB" id="L0GY26"/>
<keyword evidence="1" id="KW-0472">Membrane</keyword>
<dbReference type="InterPro" id="IPR018692">
    <property type="entry name" value="DUF2189"/>
</dbReference>
<feature type="transmembrane region" description="Helical" evidence="1">
    <location>
        <begin position="212"/>
        <end position="245"/>
    </location>
</feature>
<protein>
    <submittedName>
        <fullName evidence="2">Putative integral membrane protein</fullName>
    </submittedName>
</protein>
<dbReference type="STRING" id="765912.Thimo_2120"/>
<feature type="transmembrane region" description="Helical" evidence="1">
    <location>
        <begin position="164"/>
        <end position="192"/>
    </location>
</feature>
<proteinExistence type="predicted"/>
<feature type="transmembrane region" description="Helical" evidence="1">
    <location>
        <begin position="113"/>
        <end position="132"/>
    </location>
</feature>
<reference evidence="2 3" key="1">
    <citation type="submission" date="2011-09" db="EMBL/GenBank/DDBJ databases">
        <title>Complete sequence of chromosome of Thioflavicoccus mobilis 8321.</title>
        <authorList>
            <consortium name="US DOE Joint Genome Institute"/>
            <person name="Lucas S."/>
            <person name="Han J."/>
            <person name="Lapidus A."/>
            <person name="Cheng J.-F."/>
            <person name="Goodwin L."/>
            <person name="Pitluck S."/>
            <person name="Peters L."/>
            <person name="Ovchinnikova G."/>
            <person name="Lu M."/>
            <person name="Detter J.C."/>
            <person name="Han C."/>
            <person name="Tapia R."/>
            <person name="Land M."/>
            <person name="Hauser L."/>
            <person name="Kyrpides N."/>
            <person name="Ivanova N."/>
            <person name="Pagani I."/>
            <person name="Vogl K."/>
            <person name="Liu Z."/>
            <person name="Imhoff J."/>
            <person name="Thiel V."/>
            <person name="Frigaard N.-U."/>
            <person name="Bryant D."/>
            <person name="Woyke T."/>
        </authorList>
    </citation>
    <scope>NUCLEOTIDE SEQUENCE [LARGE SCALE GENOMIC DNA]</scope>
    <source>
        <strain evidence="2 3">8321</strain>
    </source>
</reference>
<sequence>MATHPLSSASTDDPPTFEVRNVGLAAPFSWLKAGIHTFAATPGYSLLYGALFALACLGTVVITRHLPWLTITFLTSLMLIGQYLAAGLYPAAEQHRQGQRISIRAALDQLRGRATNLAFFALFLGLVMAAWVRLSSLLFAFMFTTLSPPIDGFLGIFSGQADPVVLGFFFIIGFVLALTVFVCSAVAVPLIVDRDQNPVTAIVVSTRAVNRNWPAMVLWAALITAATLIGILTAFVAMLVIFPILGYATWHSYRALVT</sequence>
<dbReference type="Proteomes" id="UP000010816">
    <property type="component" value="Chromosome"/>
</dbReference>
<dbReference type="HOGENOM" id="CLU_067791_0_0_6"/>
<evidence type="ECO:0000313" key="3">
    <source>
        <dbReference type="Proteomes" id="UP000010816"/>
    </source>
</evidence>
<feature type="transmembrane region" description="Helical" evidence="1">
    <location>
        <begin position="44"/>
        <end position="62"/>
    </location>
</feature>
<dbReference type="eggNOG" id="COG5473">
    <property type="taxonomic scope" value="Bacteria"/>
</dbReference>
<dbReference type="RefSeq" id="WP_015281011.1">
    <property type="nucleotide sequence ID" value="NC_019940.1"/>
</dbReference>
<dbReference type="EMBL" id="CP003051">
    <property type="protein sequence ID" value="AGA90871.1"/>
    <property type="molecule type" value="Genomic_DNA"/>
</dbReference>
<dbReference type="Pfam" id="PF09955">
    <property type="entry name" value="DUF2189"/>
    <property type="match status" value="1"/>
</dbReference>
<organism evidence="2 3">
    <name type="scientific">Thioflavicoccus mobilis 8321</name>
    <dbReference type="NCBI Taxonomy" id="765912"/>
    <lineage>
        <taxon>Bacteria</taxon>
        <taxon>Pseudomonadati</taxon>
        <taxon>Pseudomonadota</taxon>
        <taxon>Gammaproteobacteria</taxon>
        <taxon>Chromatiales</taxon>
        <taxon>Chromatiaceae</taxon>
        <taxon>Thioflavicoccus</taxon>
    </lineage>
</organism>
<name>L0GY26_9GAMM</name>
<evidence type="ECO:0000256" key="1">
    <source>
        <dbReference type="SAM" id="Phobius"/>
    </source>
</evidence>
<dbReference type="KEGG" id="tmb:Thimo_2120"/>
<evidence type="ECO:0000313" key="2">
    <source>
        <dbReference type="EMBL" id="AGA90871.1"/>
    </source>
</evidence>
<feature type="transmembrane region" description="Helical" evidence="1">
    <location>
        <begin position="68"/>
        <end position="92"/>
    </location>
</feature>
<keyword evidence="1" id="KW-0812">Transmembrane</keyword>
<dbReference type="OrthoDB" id="5621705at2"/>
<accession>L0GY26</accession>
<keyword evidence="3" id="KW-1185">Reference proteome</keyword>
<keyword evidence="1" id="KW-1133">Transmembrane helix</keyword>